<dbReference type="GO" id="GO:0005975">
    <property type="term" value="P:carbohydrate metabolic process"/>
    <property type="evidence" value="ECO:0007669"/>
    <property type="project" value="InterPro"/>
</dbReference>
<accession>A0A917F4H7</accession>
<organism evidence="4 5">
    <name type="scientific">Subtercola lobariae</name>
    <dbReference type="NCBI Taxonomy" id="1588641"/>
    <lineage>
        <taxon>Bacteria</taxon>
        <taxon>Bacillati</taxon>
        <taxon>Actinomycetota</taxon>
        <taxon>Actinomycetes</taxon>
        <taxon>Micrococcales</taxon>
        <taxon>Microbacteriaceae</taxon>
        <taxon>Subtercola</taxon>
    </lineage>
</organism>
<dbReference type="PANTHER" id="PTHR10963">
    <property type="entry name" value="GLYCOSYL HYDROLASE-RELATED"/>
    <property type="match status" value="1"/>
</dbReference>
<dbReference type="Proteomes" id="UP000598775">
    <property type="component" value="Unassembled WGS sequence"/>
</dbReference>
<dbReference type="RefSeq" id="WP_188681358.1">
    <property type="nucleotide sequence ID" value="NZ_BMGP01000011.1"/>
</dbReference>
<feature type="signal peptide" evidence="2">
    <location>
        <begin position="1"/>
        <end position="38"/>
    </location>
</feature>
<dbReference type="GO" id="GO:0004553">
    <property type="term" value="F:hydrolase activity, hydrolyzing O-glycosyl compounds"/>
    <property type="evidence" value="ECO:0007669"/>
    <property type="project" value="InterPro"/>
</dbReference>
<sequence>MFSFTHVSDAKRMATMVVVGAALTTTLFAIQAPSTAKADPPPLSGYGQPTFDDEFNGTSVDLSAWTPRTGVNVDQDGTKSTQLASSLSESGGALHIALNDSPSVGNTGGGVISNQQFGYGYYETRAKINTGPGWHSAFWSMCVDPASMNVSCQQTEIDGFEIDSNDLTQLQNNIFDWTLPSGSQSYTRYSTEKYSPTNLDASAGWHTYGYDYDAGGVRFYTDGVLTKTLSYPASAHKENLMNIWFSTLALSYSGHGTTDPAMLPATVDVDYIRYYAPPAGTVTVNADLTSGNYHETGAWSASGISGWNGTASRWAYPGKGTAQWNATVPTTGTYDVAAWIPESTSNTTAATYTVTHDGTSTSTTVDTSGPHSRWIDLGSFAMTAGQPETVSLQGAGTGILRTNTVRLILTT</sequence>
<dbReference type="InterPro" id="IPR050546">
    <property type="entry name" value="Glycosyl_Hydrlase_16"/>
</dbReference>
<dbReference type="PROSITE" id="PS51762">
    <property type="entry name" value="GH16_2"/>
    <property type="match status" value="1"/>
</dbReference>
<dbReference type="SUPFAM" id="SSF49899">
    <property type="entry name" value="Concanavalin A-like lectins/glucanases"/>
    <property type="match status" value="1"/>
</dbReference>
<evidence type="ECO:0000313" key="4">
    <source>
        <dbReference type="EMBL" id="GGF41939.1"/>
    </source>
</evidence>
<evidence type="ECO:0000256" key="1">
    <source>
        <dbReference type="ARBA" id="ARBA00006865"/>
    </source>
</evidence>
<dbReference type="InterPro" id="IPR000757">
    <property type="entry name" value="Beta-glucanase-like"/>
</dbReference>
<gene>
    <name evidence="4" type="ORF">GCM10011399_38240</name>
</gene>
<comment type="similarity">
    <text evidence="1">Belongs to the glycosyl hydrolase 16 family.</text>
</comment>
<evidence type="ECO:0000313" key="5">
    <source>
        <dbReference type="Proteomes" id="UP000598775"/>
    </source>
</evidence>
<evidence type="ECO:0000259" key="3">
    <source>
        <dbReference type="PROSITE" id="PS51762"/>
    </source>
</evidence>
<feature type="domain" description="GH16" evidence="3">
    <location>
        <begin position="34"/>
        <end position="280"/>
    </location>
</feature>
<reference evidence="4 5" key="1">
    <citation type="journal article" date="2014" name="Int. J. Syst. Evol. Microbiol.">
        <title>Complete genome sequence of Corynebacterium casei LMG S-19264T (=DSM 44701T), isolated from a smear-ripened cheese.</title>
        <authorList>
            <consortium name="US DOE Joint Genome Institute (JGI-PGF)"/>
            <person name="Walter F."/>
            <person name="Albersmeier A."/>
            <person name="Kalinowski J."/>
            <person name="Ruckert C."/>
        </authorList>
    </citation>
    <scope>NUCLEOTIDE SEQUENCE [LARGE SCALE GENOMIC DNA]</scope>
    <source>
        <strain evidence="4 5">CGMCC 1.12976</strain>
    </source>
</reference>
<dbReference type="Pfam" id="PF00722">
    <property type="entry name" value="Glyco_hydro_16"/>
    <property type="match status" value="1"/>
</dbReference>
<dbReference type="InterPro" id="IPR033803">
    <property type="entry name" value="CBD-like_Golvesin-Xly"/>
</dbReference>
<keyword evidence="5" id="KW-1185">Reference proteome</keyword>
<dbReference type="AlphaFoldDB" id="A0A917F4H7"/>
<dbReference type="CDD" id="cd00413">
    <property type="entry name" value="Glyco_hydrolase_16"/>
    <property type="match status" value="1"/>
</dbReference>
<dbReference type="Pfam" id="PF25275">
    <property type="entry name" value="Golvesin_C"/>
    <property type="match status" value="1"/>
</dbReference>
<dbReference type="EMBL" id="BMGP01000011">
    <property type="protein sequence ID" value="GGF41939.1"/>
    <property type="molecule type" value="Genomic_DNA"/>
</dbReference>
<dbReference type="Gene3D" id="2.60.120.200">
    <property type="match status" value="1"/>
</dbReference>
<keyword evidence="2" id="KW-0732">Signal</keyword>
<dbReference type="PANTHER" id="PTHR10963:SF55">
    <property type="entry name" value="GLYCOSIDE HYDROLASE FAMILY 16 PROTEIN"/>
    <property type="match status" value="1"/>
</dbReference>
<protein>
    <recommendedName>
        <fullName evidence="3">GH16 domain-containing protein</fullName>
    </recommendedName>
</protein>
<proteinExistence type="inferred from homology"/>
<comment type="caution">
    <text evidence="4">The sequence shown here is derived from an EMBL/GenBank/DDBJ whole genome shotgun (WGS) entry which is preliminary data.</text>
</comment>
<name>A0A917F4H7_9MICO</name>
<dbReference type="InterPro" id="IPR013320">
    <property type="entry name" value="ConA-like_dom_sf"/>
</dbReference>
<feature type="chain" id="PRO_5037081396" description="GH16 domain-containing protein" evidence="2">
    <location>
        <begin position="39"/>
        <end position="411"/>
    </location>
</feature>
<evidence type="ECO:0000256" key="2">
    <source>
        <dbReference type="SAM" id="SignalP"/>
    </source>
</evidence>